<evidence type="ECO:0000256" key="1">
    <source>
        <dbReference type="SAM" id="MobiDB-lite"/>
    </source>
</evidence>
<name>A0A0C3C5L9_HEBCY</name>
<dbReference type="Proteomes" id="UP000053424">
    <property type="component" value="Unassembled WGS sequence"/>
</dbReference>
<sequence>MGAIGHKDREENDDNPDLLEELGTSSSSVVPSMFHRALEPVHYTRNENSEESGDCWGWMILVSVKKYGLRIWHLYALNRRLLCQFAPGDRESLIQSQHHKMRTLIVGSVSASAKVYKILATIPYRHKTYSAVESVNLFIQNNKDGHKRNTAGNSPIVEYWKEKCKSLDRFQPFRKGTVALRSSQTYMVPIESGPIPGQRVSLSERRRYFEGSRSKMEIRAEAKKVEHYIDGRLFLPDIDKVRRKKGWIIIESADRVHFCGIIGPGPQGVVWENEGQKRSTGSKEGSMYAKERNMGESETATAVHVLPSALDARWLSPERAT</sequence>
<accession>A0A0C3C5L9</accession>
<keyword evidence="3" id="KW-1185">Reference proteome</keyword>
<protein>
    <submittedName>
        <fullName evidence="2">Uncharacterized protein</fullName>
    </submittedName>
</protein>
<dbReference type="AlphaFoldDB" id="A0A0C3C5L9"/>
<dbReference type="HOGENOM" id="CLU_866142_0_0_1"/>
<proteinExistence type="predicted"/>
<reference evidence="3" key="2">
    <citation type="submission" date="2015-01" db="EMBL/GenBank/DDBJ databases">
        <title>Evolutionary Origins and Diversification of the Mycorrhizal Mutualists.</title>
        <authorList>
            <consortium name="DOE Joint Genome Institute"/>
            <consortium name="Mycorrhizal Genomics Consortium"/>
            <person name="Kohler A."/>
            <person name="Kuo A."/>
            <person name="Nagy L.G."/>
            <person name="Floudas D."/>
            <person name="Copeland A."/>
            <person name="Barry K.W."/>
            <person name="Cichocki N."/>
            <person name="Veneault-Fourrey C."/>
            <person name="LaButti K."/>
            <person name="Lindquist E.A."/>
            <person name="Lipzen A."/>
            <person name="Lundell T."/>
            <person name="Morin E."/>
            <person name="Murat C."/>
            <person name="Riley R."/>
            <person name="Ohm R."/>
            <person name="Sun H."/>
            <person name="Tunlid A."/>
            <person name="Henrissat B."/>
            <person name="Grigoriev I.V."/>
            <person name="Hibbett D.S."/>
            <person name="Martin F."/>
        </authorList>
    </citation>
    <scope>NUCLEOTIDE SEQUENCE [LARGE SCALE GENOMIC DNA]</scope>
    <source>
        <strain evidence="3">h7</strain>
    </source>
</reference>
<gene>
    <name evidence="2" type="ORF">M413DRAFT_12518</name>
</gene>
<dbReference type="EMBL" id="KN831788">
    <property type="protein sequence ID" value="KIM38901.1"/>
    <property type="molecule type" value="Genomic_DNA"/>
</dbReference>
<evidence type="ECO:0000313" key="3">
    <source>
        <dbReference type="Proteomes" id="UP000053424"/>
    </source>
</evidence>
<organism evidence="2 3">
    <name type="scientific">Hebeloma cylindrosporum</name>
    <dbReference type="NCBI Taxonomy" id="76867"/>
    <lineage>
        <taxon>Eukaryota</taxon>
        <taxon>Fungi</taxon>
        <taxon>Dikarya</taxon>
        <taxon>Basidiomycota</taxon>
        <taxon>Agaricomycotina</taxon>
        <taxon>Agaricomycetes</taxon>
        <taxon>Agaricomycetidae</taxon>
        <taxon>Agaricales</taxon>
        <taxon>Agaricineae</taxon>
        <taxon>Hymenogastraceae</taxon>
        <taxon>Hebeloma</taxon>
    </lineage>
</organism>
<feature type="compositionally biased region" description="Basic and acidic residues" evidence="1">
    <location>
        <begin position="1"/>
        <end position="10"/>
    </location>
</feature>
<reference evidence="2 3" key="1">
    <citation type="submission" date="2014-04" db="EMBL/GenBank/DDBJ databases">
        <authorList>
            <consortium name="DOE Joint Genome Institute"/>
            <person name="Kuo A."/>
            <person name="Gay G."/>
            <person name="Dore J."/>
            <person name="Kohler A."/>
            <person name="Nagy L.G."/>
            <person name="Floudas D."/>
            <person name="Copeland A."/>
            <person name="Barry K.W."/>
            <person name="Cichocki N."/>
            <person name="Veneault-Fourrey C."/>
            <person name="LaButti K."/>
            <person name="Lindquist E.A."/>
            <person name="Lipzen A."/>
            <person name="Lundell T."/>
            <person name="Morin E."/>
            <person name="Murat C."/>
            <person name="Sun H."/>
            <person name="Tunlid A."/>
            <person name="Henrissat B."/>
            <person name="Grigoriev I.V."/>
            <person name="Hibbett D.S."/>
            <person name="Martin F."/>
            <person name="Nordberg H.P."/>
            <person name="Cantor M.N."/>
            <person name="Hua S.X."/>
        </authorList>
    </citation>
    <scope>NUCLEOTIDE SEQUENCE [LARGE SCALE GENOMIC DNA]</scope>
    <source>
        <strain evidence="3">h7</strain>
    </source>
</reference>
<feature type="region of interest" description="Disordered" evidence="1">
    <location>
        <begin position="1"/>
        <end position="26"/>
    </location>
</feature>
<evidence type="ECO:0000313" key="2">
    <source>
        <dbReference type="EMBL" id="KIM38901.1"/>
    </source>
</evidence>
<feature type="compositionally biased region" description="Acidic residues" evidence="1">
    <location>
        <begin position="11"/>
        <end position="20"/>
    </location>
</feature>